<feature type="transmembrane region" description="Helical" evidence="14">
    <location>
        <begin position="107"/>
        <end position="128"/>
    </location>
</feature>
<dbReference type="InterPro" id="IPR018086">
    <property type="entry name" value="NADH_UbQ_OxRdtase_su1_CS"/>
</dbReference>
<dbReference type="Pfam" id="PF00146">
    <property type="entry name" value="NADHdh"/>
    <property type="match status" value="1"/>
</dbReference>
<feature type="transmembrane region" description="Helical" evidence="14">
    <location>
        <begin position="75"/>
        <end position="95"/>
    </location>
</feature>
<feature type="transmembrane region" description="Helical" evidence="14">
    <location>
        <begin position="226"/>
        <end position="248"/>
    </location>
</feature>
<keyword evidence="8 14" id="KW-1133">Transmembrane helix</keyword>
<dbReference type="EMBL" id="LC493932">
    <property type="protein sequence ID" value="BBM34966.1"/>
    <property type="molecule type" value="Genomic_DNA"/>
</dbReference>
<evidence type="ECO:0000256" key="7">
    <source>
        <dbReference type="ARBA" id="ARBA00022982"/>
    </source>
</evidence>
<keyword evidence="5" id="KW-0813">Transport</keyword>
<dbReference type="InterPro" id="IPR001694">
    <property type="entry name" value="NADH_UbQ_OxRdtase_su1/FPO"/>
</dbReference>
<evidence type="ECO:0000256" key="3">
    <source>
        <dbReference type="ARBA" id="ARBA00012944"/>
    </source>
</evidence>
<evidence type="ECO:0000313" key="15">
    <source>
        <dbReference type="EMBL" id="BBM34966.1"/>
    </source>
</evidence>
<keyword evidence="6 12" id="KW-0812">Transmembrane</keyword>
<dbReference type="HAMAP" id="MF_01350">
    <property type="entry name" value="NDH1_NuoH"/>
    <property type="match status" value="1"/>
</dbReference>
<accession>A0A679DQN5</accession>
<feature type="transmembrane region" description="Helical" evidence="14">
    <location>
        <begin position="178"/>
        <end position="197"/>
    </location>
</feature>
<evidence type="ECO:0000256" key="8">
    <source>
        <dbReference type="ARBA" id="ARBA00022989"/>
    </source>
</evidence>
<dbReference type="GO" id="GO:0009060">
    <property type="term" value="P:aerobic respiration"/>
    <property type="evidence" value="ECO:0007669"/>
    <property type="project" value="TreeGrafter"/>
</dbReference>
<sequence>MTFMIMTNIINPLALMAPILLAVAFLTLIERKLLGYMQLRKGPNLVGPYGLLQPFADGLKLFIKEPIRPSSSTPMMFILTPLLALILALTMWAPLPLPYPIIDLNLGILFILALSSLAVYSILGSGWASNSKYALMGALRAVAQTISYEVSLGLILLSIIIFTGGYTLQTFNTAQESIWLILPAWPLASMWFISTLAETNRAPFDLTEGESELVSGFNVEYAGGQFALFFLAEYSNILLMNTLSTILFLGASHIPTFPELTTLSLMTKAVLLSLMFLWVRASYPRLRYDQLMHLLWKNFLPLTLALVIWHLALPIAFTGLPPQM</sequence>
<comment type="similarity">
    <text evidence="2 12">Belongs to the complex I subunit 1 family.</text>
</comment>
<geneLocation type="mitochondrion" evidence="15"/>
<keyword evidence="7" id="KW-0249">Electron transport</keyword>
<dbReference type="PROSITE" id="PS00668">
    <property type="entry name" value="COMPLEX1_ND1_2"/>
    <property type="match status" value="1"/>
</dbReference>
<evidence type="ECO:0000256" key="11">
    <source>
        <dbReference type="ARBA" id="ARBA00049551"/>
    </source>
</evidence>
<feature type="transmembrane region" description="Helical" evidence="14">
    <location>
        <begin position="299"/>
        <end position="320"/>
    </location>
</feature>
<evidence type="ECO:0000256" key="1">
    <source>
        <dbReference type="ARBA" id="ARBA00004141"/>
    </source>
</evidence>
<evidence type="ECO:0000256" key="6">
    <source>
        <dbReference type="ARBA" id="ARBA00022692"/>
    </source>
</evidence>
<dbReference type="PANTHER" id="PTHR11432">
    <property type="entry name" value="NADH DEHYDROGENASE SUBUNIT 1"/>
    <property type="match status" value="1"/>
</dbReference>
<feature type="transmembrane region" description="Helical" evidence="14">
    <location>
        <begin position="260"/>
        <end position="279"/>
    </location>
</feature>
<gene>
    <name evidence="15" type="primary">ND1</name>
</gene>
<name>A0A679DQN5_9TELE</name>
<keyword evidence="9 12" id="KW-0520">NAD</keyword>
<dbReference type="PROSITE" id="PS00667">
    <property type="entry name" value="COMPLEX1_ND1_1"/>
    <property type="match status" value="1"/>
</dbReference>
<evidence type="ECO:0000256" key="9">
    <source>
        <dbReference type="ARBA" id="ARBA00023027"/>
    </source>
</evidence>
<comment type="subcellular location">
    <subcellularLocation>
        <location evidence="1">Membrane</location>
        <topology evidence="1">Multi-pass membrane protein</topology>
    </subcellularLocation>
    <subcellularLocation>
        <location evidence="12">Mitochondrion inner membrane</location>
        <topology evidence="12">Multi-pass membrane protein</topology>
    </subcellularLocation>
</comment>
<evidence type="ECO:0000256" key="10">
    <source>
        <dbReference type="ARBA" id="ARBA00023136"/>
    </source>
</evidence>
<dbReference type="EC" id="7.1.1.2" evidence="3 13"/>
<dbReference type="PANTHER" id="PTHR11432:SF3">
    <property type="entry name" value="NADH-UBIQUINONE OXIDOREDUCTASE CHAIN 1"/>
    <property type="match status" value="1"/>
</dbReference>
<dbReference type="GO" id="GO:0005743">
    <property type="term" value="C:mitochondrial inner membrane"/>
    <property type="evidence" value="ECO:0007669"/>
    <property type="project" value="UniProtKB-SubCell"/>
</dbReference>
<feature type="transmembrane region" description="Helical" evidence="14">
    <location>
        <begin position="148"/>
        <end position="166"/>
    </location>
</feature>
<proteinExistence type="inferred from homology"/>
<evidence type="ECO:0000256" key="12">
    <source>
        <dbReference type="RuleBase" id="RU000471"/>
    </source>
</evidence>
<evidence type="ECO:0000256" key="14">
    <source>
        <dbReference type="SAM" id="Phobius"/>
    </source>
</evidence>
<keyword evidence="10 14" id="KW-0472">Membrane</keyword>
<dbReference type="AlphaFoldDB" id="A0A679DQN5"/>
<evidence type="ECO:0000256" key="5">
    <source>
        <dbReference type="ARBA" id="ARBA00022660"/>
    </source>
</evidence>
<keyword evidence="13" id="KW-0830">Ubiquinone</keyword>
<organism evidence="15">
    <name type="scientific">Rhodichthys regina</name>
    <name type="common">threadfin seasnail</name>
    <dbReference type="NCBI Taxonomy" id="446835"/>
    <lineage>
        <taxon>Eukaryota</taxon>
        <taxon>Metazoa</taxon>
        <taxon>Chordata</taxon>
        <taxon>Craniata</taxon>
        <taxon>Vertebrata</taxon>
        <taxon>Euteleostomi</taxon>
        <taxon>Actinopterygii</taxon>
        <taxon>Neopterygii</taxon>
        <taxon>Teleostei</taxon>
        <taxon>Neoteleostei</taxon>
        <taxon>Acanthomorphata</taxon>
        <taxon>Eupercaria</taxon>
        <taxon>Perciformes</taxon>
        <taxon>Cottioidei</taxon>
        <taxon>Cottales</taxon>
        <taxon>Liparidae</taxon>
        <taxon>Rhodichthys</taxon>
    </lineage>
</organism>
<evidence type="ECO:0000256" key="13">
    <source>
        <dbReference type="RuleBase" id="RU000473"/>
    </source>
</evidence>
<evidence type="ECO:0000256" key="4">
    <source>
        <dbReference type="ARBA" id="ARBA00021009"/>
    </source>
</evidence>
<evidence type="ECO:0000256" key="2">
    <source>
        <dbReference type="ARBA" id="ARBA00010535"/>
    </source>
</evidence>
<comment type="catalytic activity">
    <reaction evidence="11 13">
        <text>a ubiquinone + NADH + 5 H(+)(in) = a ubiquinol + NAD(+) + 4 H(+)(out)</text>
        <dbReference type="Rhea" id="RHEA:29091"/>
        <dbReference type="Rhea" id="RHEA-COMP:9565"/>
        <dbReference type="Rhea" id="RHEA-COMP:9566"/>
        <dbReference type="ChEBI" id="CHEBI:15378"/>
        <dbReference type="ChEBI" id="CHEBI:16389"/>
        <dbReference type="ChEBI" id="CHEBI:17976"/>
        <dbReference type="ChEBI" id="CHEBI:57540"/>
        <dbReference type="ChEBI" id="CHEBI:57945"/>
        <dbReference type="EC" id="7.1.1.2"/>
    </reaction>
</comment>
<dbReference type="GO" id="GO:0003954">
    <property type="term" value="F:NADH dehydrogenase activity"/>
    <property type="evidence" value="ECO:0007669"/>
    <property type="project" value="TreeGrafter"/>
</dbReference>
<keyword evidence="5" id="KW-0679">Respiratory chain</keyword>
<dbReference type="GO" id="GO:0008137">
    <property type="term" value="F:NADH dehydrogenase (ubiquinone) activity"/>
    <property type="evidence" value="ECO:0007669"/>
    <property type="project" value="UniProtKB-EC"/>
</dbReference>
<protein>
    <recommendedName>
        <fullName evidence="4 13">NADH-ubiquinone oxidoreductase chain 1</fullName>
        <ecNumber evidence="3 13">7.1.1.2</ecNumber>
    </recommendedName>
</protein>
<reference evidence="15" key="1">
    <citation type="submission" date="2019-07" db="EMBL/GenBank/DDBJ databases">
        <title>Taxonomic uncertainty in ocean warming target species Leptoclinus maculatus (Stichaeidae: Zoarcales) and an updated mitogenomic phylogeny of the Perciformes based on 182 complete mitochondrial genomes.</title>
        <authorList>
            <person name="Poulsen J.Y."/>
            <person name="Satoh T.P."/>
            <person name="Sado T."/>
            <person name="Hlidberg J."/>
            <person name="Ho H."/>
            <person name="Miya M."/>
        </authorList>
    </citation>
    <scope>NUCLEOTIDE SEQUENCE</scope>
</reference>
<keyword evidence="13 15" id="KW-0496">Mitochondrion</keyword>